<gene>
    <name evidence="2" type="ORF">ACFO9K_16255</name>
</gene>
<feature type="region of interest" description="Disordered" evidence="1">
    <location>
        <begin position="52"/>
        <end position="86"/>
    </location>
</feature>
<organism evidence="2 3">
    <name type="scientific">Halorussus aquaticus</name>
    <dbReference type="NCBI Taxonomy" id="2953748"/>
    <lineage>
        <taxon>Archaea</taxon>
        <taxon>Methanobacteriati</taxon>
        <taxon>Methanobacteriota</taxon>
        <taxon>Stenosarchaea group</taxon>
        <taxon>Halobacteria</taxon>
        <taxon>Halobacteriales</taxon>
        <taxon>Haladaptataceae</taxon>
        <taxon>Halorussus</taxon>
    </lineage>
</organism>
<evidence type="ECO:0000256" key="1">
    <source>
        <dbReference type="SAM" id="MobiDB-lite"/>
    </source>
</evidence>
<reference evidence="2 3" key="1">
    <citation type="journal article" date="2019" name="Int. J. Syst. Evol. Microbiol.">
        <title>The Global Catalogue of Microorganisms (GCM) 10K type strain sequencing project: providing services to taxonomists for standard genome sequencing and annotation.</title>
        <authorList>
            <consortium name="The Broad Institute Genomics Platform"/>
            <consortium name="The Broad Institute Genome Sequencing Center for Infectious Disease"/>
            <person name="Wu L."/>
            <person name="Ma J."/>
        </authorList>
    </citation>
    <scope>NUCLEOTIDE SEQUENCE [LARGE SCALE GENOMIC DNA]</scope>
    <source>
        <strain evidence="2 3">XZYJ18</strain>
    </source>
</reference>
<dbReference type="EMBL" id="JBHSHT010000002">
    <property type="protein sequence ID" value="MFC4825809.1"/>
    <property type="molecule type" value="Genomic_DNA"/>
</dbReference>
<comment type="caution">
    <text evidence="2">The sequence shown here is derived from an EMBL/GenBank/DDBJ whole genome shotgun (WGS) entry which is preliminary data.</text>
</comment>
<dbReference type="RefSeq" id="WP_254268562.1">
    <property type="nucleotide sequence ID" value="NZ_CP100400.1"/>
</dbReference>
<evidence type="ECO:0000313" key="3">
    <source>
        <dbReference type="Proteomes" id="UP001595945"/>
    </source>
</evidence>
<dbReference type="Proteomes" id="UP001595945">
    <property type="component" value="Unassembled WGS sequence"/>
</dbReference>
<proteinExistence type="predicted"/>
<dbReference type="AlphaFoldDB" id="A0ABD5Q5J3"/>
<dbReference type="GeneID" id="73043464"/>
<evidence type="ECO:0000313" key="2">
    <source>
        <dbReference type="EMBL" id="MFC4825809.1"/>
    </source>
</evidence>
<protein>
    <submittedName>
        <fullName evidence="2">Uncharacterized protein</fullName>
    </submittedName>
</protein>
<sequence length="86" mass="9072">MKMAVGRNGRARTPRPVVNTKSEAIDRAAGFYITMAGVSVAVPKVAFVESTATAERRGNVTSEESAEMLATGESPVEAELSWSVGE</sequence>
<keyword evidence="3" id="KW-1185">Reference proteome</keyword>
<accession>A0ABD5Q5J3</accession>
<name>A0ABD5Q5J3_9EURY</name>